<dbReference type="EMBL" id="GBRH01166066">
    <property type="protein sequence ID" value="JAE31830.1"/>
    <property type="molecule type" value="Transcribed_RNA"/>
</dbReference>
<organism evidence="1">
    <name type="scientific">Arundo donax</name>
    <name type="common">Giant reed</name>
    <name type="synonym">Donax arundinaceus</name>
    <dbReference type="NCBI Taxonomy" id="35708"/>
    <lineage>
        <taxon>Eukaryota</taxon>
        <taxon>Viridiplantae</taxon>
        <taxon>Streptophyta</taxon>
        <taxon>Embryophyta</taxon>
        <taxon>Tracheophyta</taxon>
        <taxon>Spermatophyta</taxon>
        <taxon>Magnoliopsida</taxon>
        <taxon>Liliopsida</taxon>
        <taxon>Poales</taxon>
        <taxon>Poaceae</taxon>
        <taxon>PACMAD clade</taxon>
        <taxon>Arundinoideae</taxon>
        <taxon>Arundineae</taxon>
        <taxon>Arundo</taxon>
    </lineage>
</organism>
<name>A0A0A9H3P3_ARUDO</name>
<dbReference type="AlphaFoldDB" id="A0A0A9H3P3"/>
<reference evidence="1" key="2">
    <citation type="journal article" date="2015" name="Data Brief">
        <title>Shoot transcriptome of the giant reed, Arundo donax.</title>
        <authorList>
            <person name="Barrero R.A."/>
            <person name="Guerrero F.D."/>
            <person name="Moolhuijzen P."/>
            <person name="Goolsby J.A."/>
            <person name="Tidwell J."/>
            <person name="Bellgard S.E."/>
            <person name="Bellgard M.I."/>
        </authorList>
    </citation>
    <scope>NUCLEOTIDE SEQUENCE</scope>
    <source>
        <tissue evidence="1">Shoot tissue taken approximately 20 cm above the soil surface</tissue>
    </source>
</reference>
<evidence type="ECO:0000313" key="1">
    <source>
        <dbReference type="EMBL" id="JAE31830.1"/>
    </source>
</evidence>
<protein>
    <submittedName>
        <fullName evidence="1">NADH dehydrogenase</fullName>
    </submittedName>
</protein>
<proteinExistence type="predicted"/>
<reference evidence="1" key="1">
    <citation type="submission" date="2014-09" db="EMBL/GenBank/DDBJ databases">
        <authorList>
            <person name="Magalhaes I.L.F."/>
            <person name="Oliveira U."/>
            <person name="Santos F.R."/>
            <person name="Vidigal T.H.D.A."/>
            <person name="Brescovit A.D."/>
            <person name="Santos A.J."/>
        </authorList>
    </citation>
    <scope>NUCLEOTIDE SEQUENCE</scope>
    <source>
        <tissue evidence="1">Shoot tissue taken approximately 20 cm above the soil surface</tissue>
    </source>
</reference>
<accession>A0A0A9H3P3</accession>
<sequence>MPTDEHRVKVGISWFTKTAIDSLASVQNAVSNILTSS</sequence>